<organism evidence="9 10">
    <name type="scientific">Phaeomoniella chlamydospora</name>
    <name type="common">Phaeoacremonium chlamydosporum</name>
    <dbReference type="NCBI Taxonomy" id="158046"/>
    <lineage>
        <taxon>Eukaryota</taxon>
        <taxon>Fungi</taxon>
        <taxon>Dikarya</taxon>
        <taxon>Ascomycota</taxon>
        <taxon>Pezizomycotina</taxon>
        <taxon>Eurotiomycetes</taxon>
        <taxon>Chaetothyriomycetidae</taxon>
        <taxon>Phaeomoniellales</taxon>
        <taxon>Phaeomoniellaceae</taxon>
        <taxon>Phaeomoniella</taxon>
    </lineage>
</organism>
<name>A0A0G2EM47_PHACM</name>
<keyword evidence="2" id="KW-0813">Transport</keyword>
<sequence length="323" mass="35817">MTSRNLARMIWIHAVERHDESPEMGKADLLAKLTAINMINAFASALKHRLRFEPAADYPDLAPYVAHLGNAMAVNANQEALHTKKQTPWKTTGERLGVSFAISNPRKILKRSKENLGNLPHEILTYLQSYAEELFKNETMALGGAQVLILNDIRALAEVLGGCERILNTPLPIAYSIAIAQITWAYIIVLPFQLVGTLQWIAIPASVIASYIILGLASIGREIENPFGTDVNDLNMDSYCRELAADLDVLTSSPAPKMEDFVRNPENRILFPLSMTTYEGWENRTVEDIREALRAKAFSKAKSVQIERGMAMLESDEGPVAAV</sequence>
<feature type="transmembrane region" description="Helical" evidence="8">
    <location>
        <begin position="173"/>
        <end position="192"/>
    </location>
</feature>
<keyword evidence="4 8" id="KW-0812">Transmembrane</keyword>
<keyword evidence="7 8" id="KW-0472">Membrane</keyword>
<dbReference type="AlphaFoldDB" id="A0A0G2EM47"/>
<keyword evidence="3" id="KW-1003">Cell membrane</keyword>
<keyword evidence="6" id="KW-0406">Ion transport</keyword>
<evidence type="ECO:0000256" key="2">
    <source>
        <dbReference type="ARBA" id="ARBA00022448"/>
    </source>
</evidence>
<keyword evidence="10" id="KW-1185">Reference proteome</keyword>
<keyword evidence="5 8" id="KW-1133">Transmembrane helix</keyword>
<protein>
    <submittedName>
        <fullName evidence="9">Uncharacterized protein</fullName>
    </submittedName>
</protein>
<reference evidence="9 10" key="1">
    <citation type="submission" date="2015-05" db="EMBL/GenBank/DDBJ databases">
        <title>Distinctive expansion of gene families associated with plant cell wall degradation and secondary metabolism in the genomes of grapevine trunk pathogens.</title>
        <authorList>
            <person name="Lawrence D.P."/>
            <person name="Travadon R."/>
            <person name="Rolshausen P.E."/>
            <person name="Baumgartner K."/>
        </authorList>
    </citation>
    <scope>NUCLEOTIDE SEQUENCE [LARGE SCALE GENOMIC DNA]</scope>
    <source>
        <strain evidence="9">UCRPC4</strain>
    </source>
</reference>
<proteinExistence type="predicted"/>
<evidence type="ECO:0000256" key="6">
    <source>
        <dbReference type="ARBA" id="ARBA00023065"/>
    </source>
</evidence>
<dbReference type="PANTHER" id="PTHR33281:SF19">
    <property type="entry name" value="VOLTAGE-DEPENDENT ANION CHANNEL-FORMING PROTEIN YNEE"/>
    <property type="match status" value="1"/>
</dbReference>
<evidence type="ECO:0000256" key="8">
    <source>
        <dbReference type="SAM" id="Phobius"/>
    </source>
</evidence>
<dbReference type="OrthoDB" id="1368at2759"/>
<comment type="subcellular location">
    <subcellularLocation>
        <location evidence="1">Cell membrane</location>
        <topology evidence="1">Multi-pass membrane protein</topology>
    </subcellularLocation>
</comment>
<dbReference type="GO" id="GO:0005254">
    <property type="term" value="F:chloride channel activity"/>
    <property type="evidence" value="ECO:0007669"/>
    <property type="project" value="InterPro"/>
</dbReference>
<evidence type="ECO:0000256" key="4">
    <source>
        <dbReference type="ARBA" id="ARBA00022692"/>
    </source>
</evidence>
<evidence type="ECO:0000256" key="3">
    <source>
        <dbReference type="ARBA" id="ARBA00022475"/>
    </source>
</evidence>
<gene>
    <name evidence="9" type="ORF">UCRPC4_g02640</name>
</gene>
<feature type="transmembrane region" description="Helical" evidence="8">
    <location>
        <begin position="198"/>
        <end position="217"/>
    </location>
</feature>
<comment type="caution">
    <text evidence="9">The sequence shown here is derived from an EMBL/GenBank/DDBJ whole genome shotgun (WGS) entry which is preliminary data.</text>
</comment>
<dbReference type="PANTHER" id="PTHR33281">
    <property type="entry name" value="UPF0187 PROTEIN YNEE"/>
    <property type="match status" value="1"/>
</dbReference>
<evidence type="ECO:0000313" key="10">
    <source>
        <dbReference type="Proteomes" id="UP000053317"/>
    </source>
</evidence>
<dbReference type="Proteomes" id="UP000053317">
    <property type="component" value="Unassembled WGS sequence"/>
</dbReference>
<dbReference type="InterPro" id="IPR044669">
    <property type="entry name" value="YneE/VCCN1/2-like"/>
</dbReference>
<accession>A0A0G2EM47</accession>
<evidence type="ECO:0000313" key="9">
    <source>
        <dbReference type="EMBL" id="KKY23827.1"/>
    </source>
</evidence>
<evidence type="ECO:0000256" key="1">
    <source>
        <dbReference type="ARBA" id="ARBA00004651"/>
    </source>
</evidence>
<dbReference type="Pfam" id="PF25539">
    <property type="entry name" value="Bestrophin_2"/>
    <property type="match status" value="1"/>
</dbReference>
<evidence type="ECO:0000256" key="5">
    <source>
        <dbReference type="ARBA" id="ARBA00022989"/>
    </source>
</evidence>
<dbReference type="EMBL" id="LCWF01000064">
    <property type="protein sequence ID" value="KKY23827.1"/>
    <property type="molecule type" value="Genomic_DNA"/>
</dbReference>
<dbReference type="GO" id="GO:0005886">
    <property type="term" value="C:plasma membrane"/>
    <property type="evidence" value="ECO:0007669"/>
    <property type="project" value="UniProtKB-SubCell"/>
</dbReference>
<reference evidence="9 10" key="2">
    <citation type="submission" date="2015-05" db="EMBL/GenBank/DDBJ databases">
        <authorList>
            <person name="Morales-Cruz A."/>
            <person name="Amrine K.C."/>
            <person name="Cantu D."/>
        </authorList>
    </citation>
    <scope>NUCLEOTIDE SEQUENCE [LARGE SCALE GENOMIC DNA]</scope>
    <source>
        <strain evidence="9">UCRPC4</strain>
    </source>
</reference>
<evidence type="ECO:0000256" key="7">
    <source>
        <dbReference type="ARBA" id="ARBA00023136"/>
    </source>
</evidence>